<name>A0AAE1DXS5_9GAST</name>
<reference evidence="1" key="1">
    <citation type="journal article" date="2023" name="G3 (Bethesda)">
        <title>A reference genome for the long-term kleptoplast-retaining sea slug Elysia crispata morphotype clarki.</title>
        <authorList>
            <person name="Eastman K.E."/>
            <person name="Pendleton A.L."/>
            <person name="Shaikh M.A."/>
            <person name="Suttiyut T."/>
            <person name="Ogas R."/>
            <person name="Tomko P."/>
            <person name="Gavelis G."/>
            <person name="Widhalm J.R."/>
            <person name="Wisecaver J.H."/>
        </authorList>
    </citation>
    <scope>NUCLEOTIDE SEQUENCE</scope>
    <source>
        <strain evidence="1">ECLA1</strain>
    </source>
</reference>
<proteinExistence type="predicted"/>
<dbReference type="EMBL" id="JAWDGP010001951">
    <property type="protein sequence ID" value="KAK3786632.1"/>
    <property type="molecule type" value="Genomic_DNA"/>
</dbReference>
<accession>A0AAE1DXS5</accession>
<evidence type="ECO:0000313" key="1">
    <source>
        <dbReference type="EMBL" id="KAK3786632.1"/>
    </source>
</evidence>
<dbReference type="AlphaFoldDB" id="A0AAE1DXS5"/>
<organism evidence="1 2">
    <name type="scientific">Elysia crispata</name>
    <name type="common">lettuce slug</name>
    <dbReference type="NCBI Taxonomy" id="231223"/>
    <lineage>
        <taxon>Eukaryota</taxon>
        <taxon>Metazoa</taxon>
        <taxon>Spiralia</taxon>
        <taxon>Lophotrochozoa</taxon>
        <taxon>Mollusca</taxon>
        <taxon>Gastropoda</taxon>
        <taxon>Heterobranchia</taxon>
        <taxon>Euthyneura</taxon>
        <taxon>Panpulmonata</taxon>
        <taxon>Sacoglossa</taxon>
        <taxon>Placobranchoidea</taxon>
        <taxon>Plakobranchidae</taxon>
        <taxon>Elysia</taxon>
    </lineage>
</organism>
<evidence type="ECO:0000313" key="2">
    <source>
        <dbReference type="Proteomes" id="UP001283361"/>
    </source>
</evidence>
<dbReference type="Proteomes" id="UP001283361">
    <property type="component" value="Unassembled WGS sequence"/>
</dbReference>
<keyword evidence="2" id="KW-1185">Reference proteome</keyword>
<comment type="caution">
    <text evidence="1">The sequence shown here is derived from an EMBL/GenBank/DDBJ whole genome shotgun (WGS) entry which is preliminary data.</text>
</comment>
<protein>
    <submittedName>
        <fullName evidence="1">Uncharacterized protein</fullName>
    </submittedName>
</protein>
<gene>
    <name evidence="1" type="ORF">RRG08_027590</name>
</gene>
<sequence>MLVDDNCDGVQRQDSPQNSFIAFSRVKVYTLIDNQVTRRRDHQDITRPLQDRLHCTPSRQLDRRCGMHLSATSSGRALPCEAISDIERYQWSGHHFTQDRQVDGGDDCVTKSLRDSIIAACSHKKIMFSKGTAEPLCLGLSLEMIDILQENVNEHSYEAIFSVLVLKVEQYICANCSFSNPTIFEQVLY</sequence>